<feature type="region of interest" description="Disordered" evidence="1">
    <location>
        <begin position="1"/>
        <end position="33"/>
    </location>
</feature>
<dbReference type="EMBL" id="CAJVPQ010026674">
    <property type="protein sequence ID" value="CAG8769431.1"/>
    <property type="molecule type" value="Genomic_DNA"/>
</dbReference>
<organism evidence="2 3">
    <name type="scientific">Funneliformis caledonium</name>
    <dbReference type="NCBI Taxonomy" id="1117310"/>
    <lineage>
        <taxon>Eukaryota</taxon>
        <taxon>Fungi</taxon>
        <taxon>Fungi incertae sedis</taxon>
        <taxon>Mucoromycota</taxon>
        <taxon>Glomeromycotina</taxon>
        <taxon>Glomeromycetes</taxon>
        <taxon>Glomerales</taxon>
        <taxon>Glomeraceae</taxon>
        <taxon>Funneliformis</taxon>
    </lineage>
</organism>
<protein>
    <submittedName>
        <fullName evidence="2">3535_t:CDS:1</fullName>
    </submittedName>
</protein>
<reference evidence="2" key="1">
    <citation type="submission" date="2021-06" db="EMBL/GenBank/DDBJ databases">
        <authorList>
            <person name="Kallberg Y."/>
            <person name="Tangrot J."/>
            <person name="Rosling A."/>
        </authorList>
    </citation>
    <scope>NUCLEOTIDE SEQUENCE</scope>
    <source>
        <strain evidence="2">UK204</strain>
    </source>
</reference>
<evidence type="ECO:0000313" key="3">
    <source>
        <dbReference type="Proteomes" id="UP000789570"/>
    </source>
</evidence>
<dbReference type="OrthoDB" id="10604847at2759"/>
<evidence type="ECO:0000256" key="1">
    <source>
        <dbReference type="SAM" id="MobiDB-lite"/>
    </source>
</evidence>
<gene>
    <name evidence="2" type="ORF">FCALED_LOCUS17437</name>
</gene>
<keyword evidence="3" id="KW-1185">Reference proteome</keyword>
<dbReference type="Proteomes" id="UP000789570">
    <property type="component" value="Unassembled WGS sequence"/>
</dbReference>
<feature type="compositionally biased region" description="Basic and acidic residues" evidence="1">
    <location>
        <begin position="1"/>
        <end position="13"/>
    </location>
</feature>
<proteinExistence type="predicted"/>
<feature type="compositionally biased region" description="Basic residues" evidence="1">
    <location>
        <begin position="23"/>
        <end position="32"/>
    </location>
</feature>
<feature type="non-terminal residue" evidence="2">
    <location>
        <position position="68"/>
    </location>
</feature>
<comment type="caution">
    <text evidence="2">The sequence shown here is derived from an EMBL/GenBank/DDBJ whole genome shotgun (WGS) entry which is preliminary data.</text>
</comment>
<accession>A0A9N9J916</accession>
<evidence type="ECO:0000313" key="2">
    <source>
        <dbReference type="EMBL" id="CAG8769431.1"/>
    </source>
</evidence>
<name>A0A9N9J916_9GLOM</name>
<feature type="non-terminal residue" evidence="2">
    <location>
        <position position="1"/>
    </location>
</feature>
<dbReference type="AlphaFoldDB" id="A0A9N9J916"/>
<sequence>DQVKKKKINEAKKQGLASLLPKKNTRPLPRKHKIEDAKNILNEVADNRKLKDIKNILNEVADDVQDSE</sequence>